<gene>
    <name evidence="3" type="ORF">RF55_19481</name>
</gene>
<accession>A0A0J7JZZ8</accession>
<sequence length="148" mass="17517">MSLYQKSEGKKAGERRDSYGNVEMLKRKREDSGERKEKEKDRIFRDNKKTPQSPIDERKGEGSEIRKMMSKWRKKMAKMMVELKGIRGMKEDYKILMEEIKIVREQGKRVMEEIDNMRREFREREEMEGGEGGVKEGHEGLGKEGGRK</sequence>
<dbReference type="AlphaFoldDB" id="A0A0J7JZZ8"/>
<name>A0A0J7JZZ8_LASNI</name>
<organism evidence="3 4">
    <name type="scientific">Lasius niger</name>
    <name type="common">Black garden ant</name>
    <dbReference type="NCBI Taxonomy" id="67767"/>
    <lineage>
        <taxon>Eukaryota</taxon>
        <taxon>Metazoa</taxon>
        <taxon>Ecdysozoa</taxon>
        <taxon>Arthropoda</taxon>
        <taxon>Hexapoda</taxon>
        <taxon>Insecta</taxon>
        <taxon>Pterygota</taxon>
        <taxon>Neoptera</taxon>
        <taxon>Endopterygota</taxon>
        <taxon>Hymenoptera</taxon>
        <taxon>Apocrita</taxon>
        <taxon>Aculeata</taxon>
        <taxon>Formicoidea</taxon>
        <taxon>Formicidae</taxon>
        <taxon>Formicinae</taxon>
        <taxon>Lasius</taxon>
        <taxon>Lasius</taxon>
    </lineage>
</organism>
<keyword evidence="4" id="KW-1185">Reference proteome</keyword>
<feature type="coiled-coil region" evidence="1">
    <location>
        <begin position="86"/>
        <end position="120"/>
    </location>
</feature>
<feature type="region of interest" description="Disordered" evidence="2">
    <location>
        <begin position="121"/>
        <end position="148"/>
    </location>
</feature>
<evidence type="ECO:0000256" key="2">
    <source>
        <dbReference type="SAM" id="MobiDB-lite"/>
    </source>
</evidence>
<evidence type="ECO:0000256" key="1">
    <source>
        <dbReference type="SAM" id="Coils"/>
    </source>
</evidence>
<dbReference type="EMBL" id="LBMM01019031">
    <property type="protein sequence ID" value="KMQ83637.1"/>
    <property type="molecule type" value="Genomic_DNA"/>
</dbReference>
<feature type="region of interest" description="Disordered" evidence="2">
    <location>
        <begin position="1"/>
        <end position="68"/>
    </location>
</feature>
<proteinExistence type="predicted"/>
<comment type="caution">
    <text evidence="3">The sequence shown here is derived from an EMBL/GenBank/DDBJ whole genome shotgun (WGS) entry which is preliminary data.</text>
</comment>
<protein>
    <submittedName>
        <fullName evidence="3">Uncharacterized protein</fullName>
    </submittedName>
</protein>
<dbReference type="Proteomes" id="UP000036403">
    <property type="component" value="Unassembled WGS sequence"/>
</dbReference>
<keyword evidence="1" id="KW-0175">Coiled coil</keyword>
<evidence type="ECO:0000313" key="3">
    <source>
        <dbReference type="EMBL" id="KMQ83637.1"/>
    </source>
</evidence>
<dbReference type="PaxDb" id="67767-A0A0J7JZZ8"/>
<reference evidence="3 4" key="1">
    <citation type="submission" date="2015-04" db="EMBL/GenBank/DDBJ databases">
        <title>Lasius niger genome sequencing.</title>
        <authorList>
            <person name="Konorov E.A."/>
            <person name="Nikitin M.A."/>
            <person name="Kirill M.V."/>
            <person name="Chang P."/>
        </authorList>
    </citation>
    <scope>NUCLEOTIDE SEQUENCE [LARGE SCALE GENOMIC DNA]</scope>
    <source>
        <tissue evidence="3">Whole</tissue>
    </source>
</reference>
<feature type="compositionally biased region" description="Basic and acidic residues" evidence="2">
    <location>
        <begin position="7"/>
        <end position="67"/>
    </location>
</feature>
<evidence type="ECO:0000313" key="4">
    <source>
        <dbReference type="Proteomes" id="UP000036403"/>
    </source>
</evidence>